<feature type="compositionally biased region" description="Low complexity" evidence="1">
    <location>
        <begin position="52"/>
        <end position="65"/>
    </location>
</feature>
<dbReference type="KEGG" id="osu:NT6N_23080"/>
<sequence>MITRMTVQNAFLIFLLSFSGITAWLMLREPAKITVADHRASASEKKEKTDRASSTPTSSPEASSEAPDRTQLVRNKLSKVIIPVVDFREVSIEEAIDFLRVRARELDPDVAAPSSGISFVIRHPRIDSGSMDEELSEQLNTEATASTVGNKTINLYAEEVSLTEALDLICEKVDCRWEITDHHVVILPLD</sequence>
<proteinExistence type="predicted"/>
<feature type="region of interest" description="Disordered" evidence="1">
    <location>
        <begin position="36"/>
        <end position="69"/>
    </location>
</feature>
<dbReference type="AlphaFoldDB" id="A0AAT9FMS0"/>
<gene>
    <name evidence="2" type="ORF">NT6N_23080</name>
</gene>
<evidence type="ECO:0000256" key="1">
    <source>
        <dbReference type="SAM" id="MobiDB-lite"/>
    </source>
</evidence>
<accession>A0AAT9FMS0</accession>
<feature type="compositionally biased region" description="Basic and acidic residues" evidence="1">
    <location>
        <begin position="36"/>
        <end position="51"/>
    </location>
</feature>
<dbReference type="EMBL" id="AP026866">
    <property type="protein sequence ID" value="BDS07268.1"/>
    <property type="molecule type" value="Genomic_DNA"/>
</dbReference>
<reference evidence="2" key="1">
    <citation type="submission" date="2024-07" db="EMBL/GenBank/DDBJ databases">
        <title>Complete genome sequence of Verrucomicrobiaceae bacterium NT6N.</title>
        <authorList>
            <person name="Huang C."/>
            <person name="Takami H."/>
            <person name="Hamasaki K."/>
        </authorList>
    </citation>
    <scope>NUCLEOTIDE SEQUENCE</scope>
    <source>
        <strain evidence="2">NT6N</strain>
    </source>
</reference>
<protein>
    <submittedName>
        <fullName evidence="2">Uncharacterized protein</fullName>
    </submittedName>
</protein>
<name>A0AAT9FMS0_9BACT</name>
<evidence type="ECO:0000313" key="2">
    <source>
        <dbReference type="EMBL" id="BDS07268.1"/>
    </source>
</evidence>
<organism evidence="2">
    <name type="scientific">Oceaniferula spumae</name>
    <dbReference type="NCBI Taxonomy" id="2979115"/>
    <lineage>
        <taxon>Bacteria</taxon>
        <taxon>Pseudomonadati</taxon>
        <taxon>Verrucomicrobiota</taxon>
        <taxon>Verrucomicrobiia</taxon>
        <taxon>Verrucomicrobiales</taxon>
        <taxon>Verrucomicrobiaceae</taxon>
        <taxon>Oceaniferula</taxon>
    </lineage>
</organism>